<evidence type="ECO:0000313" key="3">
    <source>
        <dbReference type="Proteomes" id="UP000298030"/>
    </source>
</evidence>
<organism evidence="2 3">
    <name type="scientific">Coprinellus micaceus</name>
    <name type="common">Glistening ink-cap mushroom</name>
    <name type="synonym">Coprinus micaceus</name>
    <dbReference type="NCBI Taxonomy" id="71717"/>
    <lineage>
        <taxon>Eukaryota</taxon>
        <taxon>Fungi</taxon>
        <taxon>Dikarya</taxon>
        <taxon>Basidiomycota</taxon>
        <taxon>Agaricomycotina</taxon>
        <taxon>Agaricomycetes</taxon>
        <taxon>Agaricomycetidae</taxon>
        <taxon>Agaricales</taxon>
        <taxon>Agaricineae</taxon>
        <taxon>Psathyrellaceae</taxon>
        <taxon>Coprinellus</taxon>
    </lineage>
</organism>
<name>A0A4Y7TY77_COPMI</name>
<keyword evidence="3" id="KW-1185">Reference proteome</keyword>
<sequence>MPAAVVLNPASSSSNPANSSVSLWAYLKPALDHIVKSSTNDPNGKAPAVDFVLYSGIHTACYNYFTSQSEASSATGSATARGKAPAGSSDIYDHLDRYFAEVCQEIALNTPDDESTLVHFLVPSFKRYSSGAQSANRLLSYVNRHYVKRAVDEDRGWLRLNDVLDSVVKTLTIEDTREKISKRLREKRAEELRRWGYVEGDSSERLARAEACSEAASSTDRIVPVASLAHRRFRTEVVEPLLLAPKSKGTSKAKHKIPKTPAGAAPYRPRGRLGRAVQHLMTAEDVEEDEKLRLISDLSHALETIGVRPDHALRKRIEKYLVAAAGAIDQKDGGDKVKAESSRS</sequence>
<dbReference type="InterPro" id="IPR016159">
    <property type="entry name" value="Cullin_repeat-like_dom_sf"/>
</dbReference>
<evidence type="ECO:0000313" key="2">
    <source>
        <dbReference type="EMBL" id="TEB39120.1"/>
    </source>
</evidence>
<dbReference type="OrthoDB" id="27073at2759"/>
<dbReference type="EMBL" id="QPFP01000002">
    <property type="protein sequence ID" value="TEB39120.1"/>
    <property type="molecule type" value="Genomic_DNA"/>
</dbReference>
<feature type="compositionally biased region" description="Basic residues" evidence="1">
    <location>
        <begin position="249"/>
        <end position="258"/>
    </location>
</feature>
<dbReference type="Gene3D" id="1.20.1310.10">
    <property type="entry name" value="Cullin Repeats"/>
    <property type="match status" value="1"/>
</dbReference>
<feature type="region of interest" description="Disordered" evidence="1">
    <location>
        <begin position="248"/>
        <end position="269"/>
    </location>
</feature>
<accession>A0A4Y7TY77</accession>
<evidence type="ECO:0008006" key="4">
    <source>
        <dbReference type="Google" id="ProtNLM"/>
    </source>
</evidence>
<dbReference type="SUPFAM" id="SSF74788">
    <property type="entry name" value="Cullin repeat-like"/>
    <property type="match status" value="1"/>
</dbReference>
<dbReference type="STRING" id="71717.A0A4Y7TY77"/>
<proteinExistence type="predicted"/>
<dbReference type="Proteomes" id="UP000298030">
    <property type="component" value="Unassembled WGS sequence"/>
</dbReference>
<reference evidence="2 3" key="1">
    <citation type="journal article" date="2019" name="Nat. Ecol. Evol.">
        <title>Megaphylogeny resolves global patterns of mushroom evolution.</title>
        <authorList>
            <person name="Varga T."/>
            <person name="Krizsan K."/>
            <person name="Foldi C."/>
            <person name="Dima B."/>
            <person name="Sanchez-Garcia M."/>
            <person name="Sanchez-Ramirez S."/>
            <person name="Szollosi G.J."/>
            <person name="Szarkandi J.G."/>
            <person name="Papp V."/>
            <person name="Albert L."/>
            <person name="Andreopoulos W."/>
            <person name="Angelini C."/>
            <person name="Antonin V."/>
            <person name="Barry K.W."/>
            <person name="Bougher N.L."/>
            <person name="Buchanan P."/>
            <person name="Buyck B."/>
            <person name="Bense V."/>
            <person name="Catcheside P."/>
            <person name="Chovatia M."/>
            <person name="Cooper J."/>
            <person name="Damon W."/>
            <person name="Desjardin D."/>
            <person name="Finy P."/>
            <person name="Geml J."/>
            <person name="Haridas S."/>
            <person name="Hughes K."/>
            <person name="Justo A."/>
            <person name="Karasinski D."/>
            <person name="Kautmanova I."/>
            <person name="Kiss B."/>
            <person name="Kocsube S."/>
            <person name="Kotiranta H."/>
            <person name="LaButti K.M."/>
            <person name="Lechner B.E."/>
            <person name="Liimatainen K."/>
            <person name="Lipzen A."/>
            <person name="Lukacs Z."/>
            <person name="Mihaltcheva S."/>
            <person name="Morgado L.N."/>
            <person name="Niskanen T."/>
            <person name="Noordeloos M.E."/>
            <person name="Ohm R.A."/>
            <person name="Ortiz-Santana B."/>
            <person name="Ovrebo C."/>
            <person name="Racz N."/>
            <person name="Riley R."/>
            <person name="Savchenko A."/>
            <person name="Shiryaev A."/>
            <person name="Soop K."/>
            <person name="Spirin V."/>
            <person name="Szebenyi C."/>
            <person name="Tomsovsky M."/>
            <person name="Tulloss R.E."/>
            <person name="Uehling J."/>
            <person name="Grigoriev I.V."/>
            <person name="Vagvolgyi C."/>
            <person name="Papp T."/>
            <person name="Martin F.M."/>
            <person name="Miettinen O."/>
            <person name="Hibbett D.S."/>
            <person name="Nagy L.G."/>
        </authorList>
    </citation>
    <scope>NUCLEOTIDE SEQUENCE [LARGE SCALE GENOMIC DNA]</scope>
    <source>
        <strain evidence="2 3">FP101781</strain>
    </source>
</reference>
<gene>
    <name evidence="2" type="ORF">FA13DRAFT_1656354</name>
</gene>
<dbReference type="AlphaFoldDB" id="A0A4Y7TY77"/>
<protein>
    <recommendedName>
        <fullName evidence="4">Cullin N-terminal domain-containing protein</fullName>
    </recommendedName>
</protein>
<comment type="caution">
    <text evidence="2">The sequence shown here is derived from an EMBL/GenBank/DDBJ whole genome shotgun (WGS) entry which is preliminary data.</text>
</comment>
<evidence type="ECO:0000256" key="1">
    <source>
        <dbReference type="SAM" id="MobiDB-lite"/>
    </source>
</evidence>